<accession>A0A3G7TL52</accession>
<name>A0A3G7TL52_9PSED</name>
<dbReference type="Proteomes" id="UP000268048">
    <property type="component" value="Chromosome"/>
</dbReference>
<gene>
    <name evidence="1" type="ORF">C4K04_1923</name>
</gene>
<protein>
    <submittedName>
        <fullName evidence="1">Serine phosphatase RsbU, regulator of sigma subunit</fullName>
    </submittedName>
</protein>
<proteinExistence type="predicted"/>
<dbReference type="EMBL" id="CP027753">
    <property type="protein sequence ID" value="AZE47611.1"/>
    <property type="molecule type" value="Genomic_DNA"/>
</dbReference>
<evidence type="ECO:0000313" key="1">
    <source>
        <dbReference type="EMBL" id="AZE47611.1"/>
    </source>
</evidence>
<reference evidence="1 2" key="1">
    <citation type="submission" date="2018-03" db="EMBL/GenBank/DDBJ databases">
        <title>Diversity of phytobeneficial traits revealed by whole-genome analysis of worldwide-isolated phenazine-producing Pseudomonas spp.</title>
        <authorList>
            <person name="Biessy A."/>
            <person name="Novinscak A."/>
            <person name="Blom J."/>
            <person name="Leger G."/>
            <person name="Thomashow L.S."/>
            <person name="Cazorla F.M."/>
            <person name="Josic D."/>
            <person name="Filion M."/>
        </authorList>
    </citation>
    <scope>NUCLEOTIDE SEQUENCE [LARGE SCALE GENOMIC DNA]</scope>
    <source>
        <strain evidence="1 2">B25</strain>
    </source>
</reference>
<evidence type="ECO:0000313" key="2">
    <source>
        <dbReference type="Proteomes" id="UP000268048"/>
    </source>
</evidence>
<sequence>MILTCKVRAGLGDCFGYALITGELVSLLNVLRSQSEQVAFGVRLMIDASGLS</sequence>
<dbReference type="AlphaFoldDB" id="A0A3G7TL52"/>
<organism evidence="1 2">
    <name type="scientific">Pseudomonas chlororaphis</name>
    <dbReference type="NCBI Taxonomy" id="587753"/>
    <lineage>
        <taxon>Bacteria</taxon>
        <taxon>Pseudomonadati</taxon>
        <taxon>Pseudomonadota</taxon>
        <taxon>Gammaproteobacteria</taxon>
        <taxon>Pseudomonadales</taxon>
        <taxon>Pseudomonadaceae</taxon>
        <taxon>Pseudomonas</taxon>
    </lineage>
</organism>